<evidence type="ECO:0000313" key="6">
    <source>
        <dbReference type="EMBL" id="POW15335.1"/>
    </source>
</evidence>
<evidence type="ECO:0000256" key="1">
    <source>
        <dbReference type="ARBA" id="ARBA00022723"/>
    </source>
</evidence>
<dbReference type="GO" id="GO:0006979">
    <property type="term" value="P:response to oxidative stress"/>
    <property type="evidence" value="ECO:0007669"/>
    <property type="project" value="InterPro"/>
</dbReference>
<dbReference type="PROSITE" id="PS50292">
    <property type="entry name" value="PEROXIDASE_3"/>
    <property type="match status" value="1"/>
</dbReference>
<reference evidence="6" key="1">
    <citation type="submission" date="2017-12" db="EMBL/GenBank/DDBJ databases">
        <title>Gene loss provides genomic basis for host adaptation in cereal stripe rust fungi.</title>
        <authorList>
            <person name="Xia C."/>
        </authorList>
    </citation>
    <scope>NUCLEOTIDE SEQUENCE [LARGE SCALE GENOMIC DNA]</scope>
    <source>
        <strain evidence="6">93-210</strain>
    </source>
</reference>
<evidence type="ECO:0000256" key="5">
    <source>
        <dbReference type="SAM" id="MobiDB-lite"/>
    </source>
</evidence>
<keyword evidence="1" id="KW-0479">Metal-binding</keyword>
<feature type="region of interest" description="Disordered" evidence="5">
    <location>
        <begin position="627"/>
        <end position="650"/>
    </location>
</feature>
<feature type="non-terminal residue" evidence="6">
    <location>
        <position position="1"/>
    </location>
</feature>
<dbReference type="VEuPathDB" id="FungiDB:PSTT_02201"/>
<dbReference type="Proteomes" id="UP000239156">
    <property type="component" value="Unassembled WGS sequence"/>
</dbReference>
<keyword evidence="7" id="KW-1185">Reference proteome</keyword>
<evidence type="ECO:0000256" key="4">
    <source>
        <dbReference type="ARBA" id="ARBA00023004"/>
    </source>
</evidence>
<keyword evidence="3" id="KW-0560">Oxidoreductase</keyword>
<gene>
    <name evidence="6" type="ORF">PSTT_02201</name>
</gene>
<keyword evidence="4" id="KW-0408">Iron</keyword>
<dbReference type="InterPro" id="IPR050783">
    <property type="entry name" value="Oxylipin_biosynth_metab"/>
</dbReference>
<dbReference type="GO" id="GO:0046872">
    <property type="term" value="F:metal ion binding"/>
    <property type="evidence" value="ECO:0007669"/>
    <property type="project" value="UniProtKB-KW"/>
</dbReference>
<dbReference type="SUPFAM" id="SSF48113">
    <property type="entry name" value="Heme-dependent peroxidases"/>
    <property type="match status" value="1"/>
</dbReference>
<protein>
    <recommendedName>
        <fullName evidence="8">Heme peroxidase</fullName>
    </recommendedName>
</protein>
<dbReference type="GO" id="GO:0006631">
    <property type="term" value="P:fatty acid metabolic process"/>
    <property type="evidence" value="ECO:0007669"/>
    <property type="project" value="UniProtKB-ARBA"/>
</dbReference>
<feature type="compositionally biased region" description="Basic and acidic residues" evidence="5">
    <location>
        <begin position="354"/>
        <end position="375"/>
    </location>
</feature>
<accession>A0A2S4W0L9</accession>
<dbReference type="PANTHER" id="PTHR11903:SF37">
    <property type="entry name" value="PSI-PRODUCING OXYGENASE A"/>
    <property type="match status" value="1"/>
</dbReference>
<dbReference type="AlphaFoldDB" id="A0A2S4W0L9"/>
<dbReference type="InterPro" id="IPR037120">
    <property type="entry name" value="Haem_peroxidase_sf_animal"/>
</dbReference>
<evidence type="ECO:0000256" key="2">
    <source>
        <dbReference type="ARBA" id="ARBA00022964"/>
    </source>
</evidence>
<keyword evidence="2" id="KW-0223">Dioxygenase</keyword>
<evidence type="ECO:0000313" key="7">
    <source>
        <dbReference type="Proteomes" id="UP000239156"/>
    </source>
</evidence>
<feature type="non-terminal residue" evidence="6">
    <location>
        <position position="1279"/>
    </location>
</feature>
<dbReference type="GO" id="GO:0051213">
    <property type="term" value="F:dioxygenase activity"/>
    <property type="evidence" value="ECO:0007669"/>
    <property type="project" value="UniProtKB-KW"/>
</dbReference>
<proteinExistence type="predicted"/>
<feature type="region of interest" description="Disordered" evidence="5">
    <location>
        <begin position="346"/>
        <end position="385"/>
    </location>
</feature>
<name>A0A2S4W0L9_9BASI</name>
<evidence type="ECO:0008006" key="8">
    <source>
        <dbReference type="Google" id="ProtNLM"/>
    </source>
</evidence>
<dbReference type="VEuPathDB" id="FungiDB:PSHT_15843"/>
<evidence type="ECO:0000256" key="3">
    <source>
        <dbReference type="ARBA" id="ARBA00023002"/>
    </source>
</evidence>
<dbReference type="InterPro" id="IPR019791">
    <property type="entry name" value="Haem_peroxidase_animal"/>
</dbReference>
<dbReference type="Gene3D" id="1.10.640.10">
    <property type="entry name" value="Haem peroxidase domain superfamily, animal type"/>
    <property type="match status" value="2"/>
</dbReference>
<organism evidence="6 7">
    <name type="scientific">Puccinia striiformis</name>
    <dbReference type="NCBI Taxonomy" id="27350"/>
    <lineage>
        <taxon>Eukaryota</taxon>
        <taxon>Fungi</taxon>
        <taxon>Dikarya</taxon>
        <taxon>Basidiomycota</taxon>
        <taxon>Pucciniomycotina</taxon>
        <taxon>Pucciniomycetes</taxon>
        <taxon>Pucciniales</taxon>
        <taxon>Pucciniaceae</taxon>
        <taxon>Puccinia</taxon>
    </lineage>
</organism>
<dbReference type="GO" id="GO:0020037">
    <property type="term" value="F:heme binding"/>
    <property type="evidence" value="ECO:0007669"/>
    <property type="project" value="InterPro"/>
</dbReference>
<dbReference type="EMBL" id="PKSL01000013">
    <property type="protein sequence ID" value="POW15335.1"/>
    <property type="molecule type" value="Genomic_DNA"/>
</dbReference>
<sequence>REPRLGKTPKEVYSNTVERLEEIPYQPAATGYKWRRYRHTHPNIMASYITNTASGQTQMGSQPKPGERLLQSAGYTHLCQIGSAADLPALGSSPVWRKVFQFQEASKFLSYLMVLVSTNRDDDGIQLTSLPNFLITVGTVSDYLFKKTGKTGTTKEDVSDLIDTKDPTKLAYLGIQQLLAGRIPEDVEMLTNLLSGLGKPLDDRKLLLEDVVALLASAGRSRHHGPNSTINGLQGQFINLLWNDLPHPPTVTLAPEHRYRSADGSYNNLTGFPMLGAAKQPYARSVRPIHAHAPDVAEPEDFFDAILRRKPGPHGFKPHPAGISSLFFAFANLIIHDLFWTNNAADPDSPMDNKPNDDHTKPAQEKEKSAEDVPPKKRGRSQQWQNLSSSYLSLDPLYGVDQTEQDKVRDYSENNLGKGLLYPDTFASSRLLLMPSASCALLVLFCRNHNRVAEQVLQLNEAKRWNPNPSEITSKERKKRQDDEVFGTARLSILGSVQADSDWSLDPRTEIKTLLGKTPKATGNSVSIEFNILCKLSNNLQVAIGHGIKPTHPLSRNCAFLEDRWHSCLSMRQTQWLEEKISKGLPSRKWDDLNEGAFMRAMQSLMEELNAGSGTDPRQWKLSRYEVNPAPTGGAETVEQGTYERDPETGKFRDEDLTRILRDATYDVAGAFGAHHTPAVLRWVDCQGMRTARDVWRASTLNEFREFLGLKAYETFKEWNSDETVANAMEDLVGHPSNIPLHVGLHGEECKTPRLGAGLCPGYTISRAILSDAVALVRGDRFYTDSATADALTDWGLNDCQPDPREGSYGGMLQKLIINHLPNQYAYNDVALLFPFMVPQTMHQVLLDISPQKALNYSLNPEPYRPIGFEVVQDSHDRKLVCKISDTEQIQRQRMEELFGIPSMRSCSSNVYEALDSMIKGEEWKLFEKFLSERIKQCSTRRSPINCDQTVDICRDVVNPMISGWLAHIFGLVETGLHSQQLLLTALSDIYLYLTEAQMTYKSRSAARVAACGLAWQLKFHIVAESSPKYDQEGCSVVTVGALNMLEDTIKFVSGQPIMKHVHEDSRRFYHSLREINATEENLSADELAADCLRAVATLAYTMTHGAAHSMDHLIPPAESSTGSHLDSTAFQGLRDLRSLGLEDPNSFENADVREKYCRYGLESTRLNHWEPALKGLVANLGPDSKGTNVGTLDFEYDPARKIDEYQKLLDLEGHCSGIYQEVIPVVIKEVLKLKQVRKAPGRQGHLSKIRILDSISGMPTMHIRYDGTANFLNVHNRP</sequence>
<dbReference type="InterPro" id="IPR010255">
    <property type="entry name" value="Haem_peroxidase_sf"/>
</dbReference>
<dbReference type="Pfam" id="PF03098">
    <property type="entry name" value="An_peroxidase"/>
    <property type="match status" value="2"/>
</dbReference>
<dbReference type="PANTHER" id="PTHR11903">
    <property type="entry name" value="PROSTAGLANDIN G/H SYNTHASE"/>
    <property type="match status" value="1"/>
</dbReference>
<dbReference type="GO" id="GO:0004601">
    <property type="term" value="F:peroxidase activity"/>
    <property type="evidence" value="ECO:0007669"/>
    <property type="project" value="InterPro"/>
</dbReference>
<comment type="caution">
    <text evidence="6">The sequence shown here is derived from an EMBL/GenBank/DDBJ whole genome shotgun (WGS) entry which is preliminary data.</text>
</comment>